<organism evidence="1 2">
    <name type="scientific">Coccomyxa subellipsoidea</name>
    <dbReference type="NCBI Taxonomy" id="248742"/>
    <lineage>
        <taxon>Eukaryota</taxon>
        <taxon>Viridiplantae</taxon>
        <taxon>Chlorophyta</taxon>
        <taxon>core chlorophytes</taxon>
        <taxon>Trebouxiophyceae</taxon>
        <taxon>Trebouxiophyceae incertae sedis</taxon>
        <taxon>Coccomyxaceae</taxon>
        <taxon>Coccomyxa</taxon>
    </lineage>
</organism>
<name>A0ABR2YCU6_9CHLO</name>
<dbReference type="EMBL" id="JALJOT010000015">
    <property type="protein sequence ID" value="KAK9902622.1"/>
    <property type="molecule type" value="Genomic_DNA"/>
</dbReference>
<evidence type="ECO:0000313" key="2">
    <source>
        <dbReference type="Proteomes" id="UP001491310"/>
    </source>
</evidence>
<comment type="caution">
    <text evidence="1">The sequence shown here is derived from an EMBL/GenBank/DDBJ whole genome shotgun (WGS) entry which is preliminary data.</text>
</comment>
<gene>
    <name evidence="1" type="ORF">WJX75_000419</name>
</gene>
<dbReference type="Proteomes" id="UP001491310">
    <property type="component" value="Unassembled WGS sequence"/>
</dbReference>
<evidence type="ECO:0000313" key="1">
    <source>
        <dbReference type="EMBL" id="KAK9902622.1"/>
    </source>
</evidence>
<protein>
    <submittedName>
        <fullName evidence="1">Uncharacterized protein</fullName>
    </submittedName>
</protein>
<proteinExistence type="predicted"/>
<sequence length="212" mass="24027">MERLVINCAKGTRSERNRAAQGWVKSFVKEHAAKLHSVSLSVRALDIAPPMIKLKHLVLVTKEPISEDCCRSLACLPQMATMSLECSVVHNGHQYLIDLRGCVQLERVCFAIWLPAKVWVSEACSVAIKYTAERLLDGKCSWLEQCSRVELRMEEDDEFVDYKDWLDAREAFVVTSKVFFPNLTSLRLDAQNVGMLNDHMVVGCDTLPELRT</sequence>
<reference evidence="1 2" key="1">
    <citation type="journal article" date="2024" name="Nat. Commun.">
        <title>Phylogenomics reveals the evolutionary origins of lichenization in chlorophyte algae.</title>
        <authorList>
            <person name="Puginier C."/>
            <person name="Libourel C."/>
            <person name="Otte J."/>
            <person name="Skaloud P."/>
            <person name="Haon M."/>
            <person name="Grisel S."/>
            <person name="Petersen M."/>
            <person name="Berrin J.G."/>
            <person name="Delaux P.M."/>
            <person name="Dal Grande F."/>
            <person name="Keller J."/>
        </authorList>
    </citation>
    <scope>NUCLEOTIDE SEQUENCE [LARGE SCALE GENOMIC DNA]</scope>
    <source>
        <strain evidence="1 2">SAG 216-7</strain>
    </source>
</reference>
<accession>A0ABR2YCU6</accession>
<keyword evidence="2" id="KW-1185">Reference proteome</keyword>